<keyword evidence="4" id="KW-1185">Reference proteome</keyword>
<comment type="caution">
    <text evidence="3">The sequence shown here is derived from an EMBL/GenBank/DDBJ whole genome shotgun (WGS) entry which is preliminary data.</text>
</comment>
<dbReference type="EMBL" id="JBFCZG010000004">
    <property type="protein sequence ID" value="KAL3422879.1"/>
    <property type="molecule type" value="Genomic_DNA"/>
</dbReference>
<feature type="region of interest" description="Disordered" evidence="1">
    <location>
        <begin position="429"/>
        <end position="462"/>
    </location>
</feature>
<accession>A0ABR4PHV3</accession>
<name>A0ABR4PHV3_9HELO</name>
<feature type="compositionally biased region" description="Polar residues" evidence="1">
    <location>
        <begin position="156"/>
        <end position="168"/>
    </location>
</feature>
<dbReference type="Proteomes" id="UP001629113">
    <property type="component" value="Unassembled WGS sequence"/>
</dbReference>
<keyword evidence="2" id="KW-0812">Transmembrane</keyword>
<feature type="region of interest" description="Disordered" evidence="1">
    <location>
        <begin position="108"/>
        <end position="131"/>
    </location>
</feature>
<evidence type="ECO:0000256" key="2">
    <source>
        <dbReference type="SAM" id="Phobius"/>
    </source>
</evidence>
<feature type="compositionally biased region" description="Polar residues" evidence="1">
    <location>
        <begin position="60"/>
        <end position="70"/>
    </location>
</feature>
<feature type="region of interest" description="Disordered" evidence="1">
    <location>
        <begin position="28"/>
        <end position="86"/>
    </location>
</feature>
<keyword evidence="2" id="KW-1133">Transmembrane helix</keyword>
<proteinExistence type="predicted"/>
<feature type="compositionally biased region" description="Basic and acidic residues" evidence="1">
    <location>
        <begin position="28"/>
        <end position="44"/>
    </location>
</feature>
<feature type="transmembrane region" description="Helical" evidence="2">
    <location>
        <begin position="240"/>
        <end position="260"/>
    </location>
</feature>
<evidence type="ECO:0000313" key="4">
    <source>
        <dbReference type="Proteomes" id="UP001629113"/>
    </source>
</evidence>
<reference evidence="3 4" key="1">
    <citation type="submission" date="2024-06" db="EMBL/GenBank/DDBJ databases">
        <title>Complete genome of Phlyctema vagabunda strain 19-DSS-EL-015.</title>
        <authorList>
            <person name="Fiorenzani C."/>
        </authorList>
    </citation>
    <scope>NUCLEOTIDE SEQUENCE [LARGE SCALE GENOMIC DNA]</scope>
    <source>
        <strain evidence="3 4">19-DSS-EL-015</strain>
    </source>
</reference>
<gene>
    <name evidence="3" type="ORF">PVAG01_04626</name>
</gene>
<protein>
    <submittedName>
        <fullName evidence="3">Uncharacterized protein</fullName>
    </submittedName>
</protein>
<evidence type="ECO:0000256" key="1">
    <source>
        <dbReference type="SAM" id="MobiDB-lite"/>
    </source>
</evidence>
<feature type="compositionally biased region" description="Basic and acidic residues" evidence="1">
    <location>
        <begin position="284"/>
        <end position="294"/>
    </location>
</feature>
<sequence length="555" mass="60707">MNTTMAPTLEIRRNNLASLERRQRFAYELGLRKRDEFEGVRDGGSESGDDSDREGERQGQRPTDSAQNRGSPPQSPQSPITPFLRPLPATSSFVEIATPATVVTVPSTASITPMPTPPQTTSTSTSVTPEATSTSAKASFFATISPTTTEFPRTTIFASSLQPSSSQGRKGLNTDDHEPPSPSPTAEFTTSTTDYKTTTTVVPTAQLETAAASSTSGAYPFPSEISHRRHGELSPTAEHVLIAAGTLGAVIIFAAAMYLFMRMKNQDMFAAFRKKPGNSLGFLSRRDSTDRSYNGDDVPPPYATDEKRTTRQRHLDGFFAPFQVPAPAAMAREKEPLPEEEYRSGLIDNSAPMGLAPAPDRSFLQAPSQTYYNFERPGDLQRQASSATQNTAQAYYGGGGTYDPNQRNQKYLSSLSSLSSGFGDQIIIPEPTTGEPQIVRTSRQTYRQSTSSWTQPPPAIGQRDTMYTATSIESAPRYRTVNSWVNQQSDRVERRQEIAAEVPNMPVIPAALASRHQRNFSEDPAFRAHPGEEVSILDKGTRVPSRILDKKIGYN</sequence>
<feature type="region of interest" description="Disordered" evidence="1">
    <location>
        <begin position="156"/>
        <end position="194"/>
    </location>
</feature>
<organism evidence="3 4">
    <name type="scientific">Phlyctema vagabunda</name>
    <dbReference type="NCBI Taxonomy" id="108571"/>
    <lineage>
        <taxon>Eukaryota</taxon>
        <taxon>Fungi</taxon>
        <taxon>Dikarya</taxon>
        <taxon>Ascomycota</taxon>
        <taxon>Pezizomycotina</taxon>
        <taxon>Leotiomycetes</taxon>
        <taxon>Helotiales</taxon>
        <taxon>Dermateaceae</taxon>
        <taxon>Phlyctema</taxon>
    </lineage>
</organism>
<feature type="region of interest" description="Disordered" evidence="1">
    <location>
        <begin position="283"/>
        <end position="308"/>
    </location>
</feature>
<feature type="compositionally biased region" description="Low complexity" evidence="1">
    <location>
        <begin position="440"/>
        <end position="454"/>
    </location>
</feature>
<evidence type="ECO:0000313" key="3">
    <source>
        <dbReference type="EMBL" id="KAL3422879.1"/>
    </source>
</evidence>
<keyword evidence="2" id="KW-0472">Membrane</keyword>